<sequence>MNATKCSAQVVERILVAALLTSLLVSGAAALPCTTAGGIAVAPADDVSDRVELIRSVGGTIHPGEYQTVWKSVPSGVRTIVVNLDWSGHQHPGTDSLALTITPPGSGVLGPYRDGVDGRMDEKISLALSGSDSLPSGMWKFLIFGEDVPEEGTEYTLNVIYYY</sequence>
<reference evidence="1 2" key="1">
    <citation type="journal article" date="2015" name="Int. J. Syst. Evol. Microbiol.">
        <title>Methanoculleus sediminis sp. nov., a methanogen from sediments near a submarine mud volcano.</title>
        <authorList>
            <person name="Chen S.C."/>
            <person name="Chen M.F."/>
            <person name="Lai M.C."/>
            <person name="Weng C.Y."/>
            <person name="Wu S.Y."/>
            <person name="Lin S."/>
            <person name="Yang T.F."/>
            <person name="Chen P.C."/>
        </authorList>
    </citation>
    <scope>NUCLEOTIDE SEQUENCE [LARGE SCALE GENOMIC DNA]</scope>
    <source>
        <strain evidence="1 2">S3Fa</strain>
    </source>
</reference>
<accession>A0A0H1QZW4</accession>
<dbReference type="EMBL" id="JXOJ01000002">
    <property type="protein sequence ID" value="KLK88344.1"/>
    <property type="molecule type" value="Genomic_DNA"/>
</dbReference>
<dbReference type="OrthoDB" id="106319at2157"/>
<dbReference type="Proteomes" id="UP000035301">
    <property type="component" value="Unassembled WGS sequence"/>
</dbReference>
<organism evidence="1 2">
    <name type="scientific">Methanoculleus sediminis</name>
    <dbReference type="NCBI Taxonomy" id="1550566"/>
    <lineage>
        <taxon>Archaea</taxon>
        <taxon>Methanobacteriati</taxon>
        <taxon>Methanobacteriota</taxon>
        <taxon>Stenosarchaea group</taxon>
        <taxon>Methanomicrobia</taxon>
        <taxon>Methanomicrobiales</taxon>
        <taxon>Methanomicrobiaceae</taxon>
        <taxon>Methanoculleus</taxon>
    </lineage>
</organism>
<protein>
    <recommendedName>
        <fullName evidence="3">P/Homo B domain-containing protein</fullName>
    </recommendedName>
</protein>
<dbReference type="PATRIC" id="fig|1550566.3.peg.1015"/>
<keyword evidence="2" id="KW-1185">Reference proteome</keyword>
<dbReference type="AlphaFoldDB" id="A0A0H1QZW4"/>
<name>A0A0H1QZW4_9EURY</name>
<evidence type="ECO:0000313" key="1">
    <source>
        <dbReference type="EMBL" id="KLK88344.1"/>
    </source>
</evidence>
<evidence type="ECO:0000313" key="2">
    <source>
        <dbReference type="Proteomes" id="UP000035301"/>
    </source>
</evidence>
<dbReference type="RefSeq" id="WP_048181957.1">
    <property type="nucleotide sequence ID" value="NZ_JXOJ01000002.1"/>
</dbReference>
<proteinExistence type="predicted"/>
<gene>
    <name evidence="1" type="ORF">SZ63_04755</name>
</gene>
<evidence type="ECO:0008006" key="3">
    <source>
        <dbReference type="Google" id="ProtNLM"/>
    </source>
</evidence>
<comment type="caution">
    <text evidence="1">The sequence shown here is derived from an EMBL/GenBank/DDBJ whole genome shotgun (WGS) entry which is preliminary data.</text>
</comment>